<dbReference type="SUPFAM" id="SSF47473">
    <property type="entry name" value="EF-hand"/>
    <property type="match status" value="1"/>
</dbReference>
<accession>A0AAD9IXM7</accession>
<dbReference type="AlphaFoldDB" id="A0AAD9IXM7"/>
<feature type="transmembrane region" description="Helical" evidence="7">
    <location>
        <begin position="126"/>
        <end position="144"/>
    </location>
</feature>
<evidence type="ECO:0000256" key="7">
    <source>
        <dbReference type="SAM" id="Phobius"/>
    </source>
</evidence>
<organism evidence="9 10">
    <name type="scientific">Paralvinella palmiformis</name>
    <dbReference type="NCBI Taxonomy" id="53620"/>
    <lineage>
        <taxon>Eukaryota</taxon>
        <taxon>Metazoa</taxon>
        <taxon>Spiralia</taxon>
        <taxon>Lophotrochozoa</taxon>
        <taxon>Annelida</taxon>
        <taxon>Polychaeta</taxon>
        <taxon>Sedentaria</taxon>
        <taxon>Canalipalpata</taxon>
        <taxon>Terebellida</taxon>
        <taxon>Terebelliformia</taxon>
        <taxon>Alvinellidae</taxon>
        <taxon>Paralvinella</taxon>
    </lineage>
</organism>
<evidence type="ECO:0000313" key="10">
    <source>
        <dbReference type="Proteomes" id="UP001208570"/>
    </source>
</evidence>
<dbReference type="GO" id="GO:0004252">
    <property type="term" value="F:serine-type endopeptidase activity"/>
    <property type="evidence" value="ECO:0007669"/>
    <property type="project" value="InterPro"/>
</dbReference>
<reference evidence="9" key="1">
    <citation type="journal article" date="2023" name="Mol. Biol. Evol.">
        <title>Third-Generation Sequencing Reveals the Adaptive Role of the Epigenome in Three Deep-Sea Polychaetes.</title>
        <authorList>
            <person name="Perez M."/>
            <person name="Aroh O."/>
            <person name="Sun Y."/>
            <person name="Lan Y."/>
            <person name="Juniper S.K."/>
            <person name="Young C.R."/>
            <person name="Angers B."/>
            <person name="Qian P.Y."/>
        </authorList>
    </citation>
    <scope>NUCLEOTIDE SEQUENCE</scope>
    <source>
        <strain evidence="9">P08H-3</strain>
    </source>
</reference>
<keyword evidence="10" id="KW-1185">Reference proteome</keyword>
<comment type="similarity">
    <text evidence="2">Belongs to the peptidase S54 family.</text>
</comment>
<dbReference type="GO" id="GO:0005509">
    <property type="term" value="F:calcium ion binding"/>
    <property type="evidence" value="ECO:0007669"/>
    <property type="project" value="InterPro"/>
</dbReference>
<dbReference type="InterPro" id="IPR011992">
    <property type="entry name" value="EF-hand-dom_pair"/>
</dbReference>
<dbReference type="InterPro" id="IPR022764">
    <property type="entry name" value="Peptidase_S54_rhomboid_dom"/>
</dbReference>
<dbReference type="PROSITE" id="PS00018">
    <property type="entry name" value="EF_HAND_1"/>
    <property type="match status" value="1"/>
</dbReference>
<dbReference type="PANTHER" id="PTHR45840">
    <property type="entry name" value="RHOMBOID-RELATED PROTEIN"/>
    <property type="match status" value="1"/>
</dbReference>
<gene>
    <name evidence="9" type="ORF">LSH36_983g00006</name>
</gene>
<dbReference type="Proteomes" id="UP001208570">
    <property type="component" value="Unassembled WGS sequence"/>
</dbReference>
<dbReference type="Gene3D" id="1.20.1540.10">
    <property type="entry name" value="Rhomboid-like"/>
    <property type="match status" value="1"/>
</dbReference>
<proteinExistence type="inferred from homology"/>
<evidence type="ECO:0000256" key="4">
    <source>
        <dbReference type="ARBA" id="ARBA00022837"/>
    </source>
</evidence>
<name>A0AAD9IXM7_9ANNE</name>
<dbReference type="PROSITE" id="PS50222">
    <property type="entry name" value="EF_HAND_2"/>
    <property type="match status" value="1"/>
</dbReference>
<keyword evidence="4" id="KW-0106">Calcium</keyword>
<evidence type="ECO:0000256" key="3">
    <source>
        <dbReference type="ARBA" id="ARBA00022692"/>
    </source>
</evidence>
<keyword evidence="6 7" id="KW-0472">Membrane</keyword>
<feature type="domain" description="EF-hand" evidence="8">
    <location>
        <begin position="41"/>
        <end position="76"/>
    </location>
</feature>
<dbReference type="PANTHER" id="PTHR45840:SF2">
    <property type="entry name" value="PROTEIN RHOMBOID-RELATED"/>
    <property type="match status" value="1"/>
</dbReference>
<dbReference type="InterPro" id="IPR018247">
    <property type="entry name" value="EF_Hand_1_Ca_BS"/>
</dbReference>
<dbReference type="EMBL" id="JAODUP010000983">
    <property type="protein sequence ID" value="KAK2142228.1"/>
    <property type="molecule type" value="Genomic_DNA"/>
</dbReference>
<dbReference type="Gene3D" id="1.10.238.10">
    <property type="entry name" value="EF-hand"/>
    <property type="match status" value="1"/>
</dbReference>
<dbReference type="GO" id="GO:0016020">
    <property type="term" value="C:membrane"/>
    <property type="evidence" value="ECO:0007669"/>
    <property type="project" value="UniProtKB-SubCell"/>
</dbReference>
<keyword evidence="5 7" id="KW-1133">Transmembrane helix</keyword>
<sequence length="259" mass="29720">MIWSFLFQIFRPFFDEYAEEDGIPLKLLRRKLNEAGISEHLPPHKVDMLIRRADEDQDGFLSYREFMDLVTMEEGGVAIRKSDLTRFQWTMRTFVSSVVPNHARRKDGTEVVEHYIDHYNCKPPPLFMILISVIEVIVFIIYAVELNKLGTPVTATTGCPLYSPLIYSPARRYEAWSYTHLIFNLIFQLLLGIPLEMVHKWWRIGIVYTLGVLAGSLAHSVTDFNTLLAGASGGCYAILGAHFAIIIMNLWTLEQMLFA</sequence>
<feature type="transmembrane region" description="Helical" evidence="7">
    <location>
        <begin position="227"/>
        <end position="251"/>
    </location>
</feature>
<comment type="caution">
    <text evidence="9">The sequence shown here is derived from an EMBL/GenBank/DDBJ whole genome shotgun (WGS) entry which is preliminary data.</text>
</comment>
<protein>
    <recommendedName>
        <fullName evidence="8">EF-hand domain-containing protein</fullName>
    </recommendedName>
</protein>
<feature type="transmembrane region" description="Helical" evidence="7">
    <location>
        <begin position="201"/>
        <end position="221"/>
    </location>
</feature>
<evidence type="ECO:0000256" key="1">
    <source>
        <dbReference type="ARBA" id="ARBA00004141"/>
    </source>
</evidence>
<evidence type="ECO:0000259" key="8">
    <source>
        <dbReference type="PROSITE" id="PS50222"/>
    </source>
</evidence>
<dbReference type="SUPFAM" id="SSF144091">
    <property type="entry name" value="Rhomboid-like"/>
    <property type="match status" value="1"/>
</dbReference>
<comment type="subcellular location">
    <subcellularLocation>
        <location evidence="1">Membrane</location>
        <topology evidence="1">Multi-pass membrane protein</topology>
    </subcellularLocation>
</comment>
<evidence type="ECO:0000256" key="6">
    <source>
        <dbReference type="ARBA" id="ARBA00023136"/>
    </source>
</evidence>
<dbReference type="Pfam" id="PF01694">
    <property type="entry name" value="Rhomboid"/>
    <property type="match status" value="1"/>
</dbReference>
<dbReference type="InterPro" id="IPR035952">
    <property type="entry name" value="Rhomboid-like_sf"/>
</dbReference>
<dbReference type="InterPro" id="IPR002048">
    <property type="entry name" value="EF_hand_dom"/>
</dbReference>
<evidence type="ECO:0000256" key="2">
    <source>
        <dbReference type="ARBA" id="ARBA00009045"/>
    </source>
</evidence>
<evidence type="ECO:0000256" key="5">
    <source>
        <dbReference type="ARBA" id="ARBA00022989"/>
    </source>
</evidence>
<evidence type="ECO:0000313" key="9">
    <source>
        <dbReference type="EMBL" id="KAK2142228.1"/>
    </source>
</evidence>
<feature type="transmembrane region" description="Helical" evidence="7">
    <location>
        <begin position="175"/>
        <end position="194"/>
    </location>
</feature>
<dbReference type="InterPro" id="IPR051739">
    <property type="entry name" value="Rhomboid_IM_Serine_Proteases"/>
</dbReference>
<keyword evidence="3 7" id="KW-0812">Transmembrane</keyword>